<evidence type="ECO:0000313" key="3">
    <source>
        <dbReference type="RefSeq" id="XP_010485111.1"/>
    </source>
</evidence>
<dbReference type="SMART" id="SM00579">
    <property type="entry name" value="FBD"/>
    <property type="match status" value="1"/>
</dbReference>
<name>A0ABM0XFA3_CAMSA</name>
<dbReference type="SUPFAM" id="SSF52047">
    <property type="entry name" value="RNI-like"/>
    <property type="match status" value="1"/>
</dbReference>
<dbReference type="Proteomes" id="UP000694864">
    <property type="component" value="Chromosome 18"/>
</dbReference>
<feature type="domain" description="FBD" evidence="1">
    <location>
        <begin position="206"/>
        <end position="278"/>
    </location>
</feature>
<evidence type="ECO:0000259" key="1">
    <source>
        <dbReference type="SMART" id="SM00579"/>
    </source>
</evidence>
<dbReference type="GeneID" id="104763436"/>
<keyword evidence="2" id="KW-1185">Reference proteome</keyword>
<proteinExistence type="predicted"/>
<dbReference type="RefSeq" id="XP_010485111.1">
    <property type="nucleotide sequence ID" value="XM_010486809.2"/>
</dbReference>
<accession>A0ABM0XFA3</accession>
<dbReference type="InterPro" id="IPR006566">
    <property type="entry name" value="FBD"/>
</dbReference>
<organism evidence="2 3">
    <name type="scientific">Camelina sativa</name>
    <name type="common">False flax</name>
    <name type="synonym">Myagrum sativum</name>
    <dbReference type="NCBI Taxonomy" id="90675"/>
    <lineage>
        <taxon>Eukaryota</taxon>
        <taxon>Viridiplantae</taxon>
        <taxon>Streptophyta</taxon>
        <taxon>Embryophyta</taxon>
        <taxon>Tracheophyta</taxon>
        <taxon>Spermatophyta</taxon>
        <taxon>Magnoliopsida</taxon>
        <taxon>eudicotyledons</taxon>
        <taxon>Gunneridae</taxon>
        <taxon>Pentapetalae</taxon>
        <taxon>rosids</taxon>
        <taxon>malvids</taxon>
        <taxon>Brassicales</taxon>
        <taxon>Brassicaceae</taxon>
        <taxon>Camelineae</taxon>
        <taxon>Camelina</taxon>
    </lineage>
</organism>
<dbReference type="InterPro" id="IPR055411">
    <property type="entry name" value="LRR_FXL15/At3g58940/PEG3-like"/>
</dbReference>
<protein>
    <submittedName>
        <fullName evidence="3">FBD-associated F-box protein At5g53635</fullName>
    </submittedName>
</protein>
<dbReference type="Pfam" id="PF24758">
    <property type="entry name" value="LRR_At5g56370"/>
    <property type="match status" value="1"/>
</dbReference>
<dbReference type="PANTHER" id="PTHR31900">
    <property type="entry name" value="F-BOX/RNI SUPERFAMILY PROTEIN-RELATED"/>
    <property type="match status" value="1"/>
</dbReference>
<dbReference type="InterPro" id="IPR050232">
    <property type="entry name" value="FBL13/AtMIF1-like"/>
</dbReference>
<evidence type="ECO:0000313" key="2">
    <source>
        <dbReference type="Proteomes" id="UP000694864"/>
    </source>
</evidence>
<reference evidence="3" key="2">
    <citation type="submission" date="2025-08" db="UniProtKB">
        <authorList>
            <consortium name="RefSeq"/>
        </authorList>
    </citation>
    <scope>IDENTIFICATION</scope>
    <source>
        <tissue evidence="3">Leaf</tissue>
    </source>
</reference>
<gene>
    <name evidence="3" type="primary">LOC104763436</name>
</gene>
<dbReference type="Pfam" id="PF08387">
    <property type="entry name" value="FBD"/>
    <property type="match status" value="1"/>
</dbReference>
<reference evidence="2" key="1">
    <citation type="journal article" date="2014" name="Nat. Commun.">
        <title>The emerging biofuel crop Camelina sativa retains a highly undifferentiated hexaploid genome structure.</title>
        <authorList>
            <person name="Kagale S."/>
            <person name="Koh C."/>
            <person name="Nixon J."/>
            <person name="Bollina V."/>
            <person name="Clarke W.E."/>
            <person name="Tuteja R."/>
            <person name="Spillane C."/>
            <person name="Robinson S.J."/>
            <person name="Links M.G."/>
            <person name="Clarke C."/>
            <person name="Higgins E.E."/>
            <person name="Huebert T."/>
            <person name="Sharpe A.G."/>
            <person name="Parkin I.A."/>
        </authorList>
    </citation>
    <scope>NUCLEOTIDE SEQUENCE [LARGE SCALE GENOMIC DNA]</scope>
    <source>
        <strain evidence="2">cv. DH55</strain>
    </source>
</reference>
<sequence length="278" mass="31899">MHLKSIWYHHNEANFERLVSSCPVLEELEIKGRVRYDATVFRVLSRALKKISIESVFSLSDSGSGIVIDAPQLHFLNIDGNLPESFMITNTDSNVKLVLRIPSLCEASNLSSQKSRLHSFLPLISKVKDMSIHQETLQLICEYTKLEPLPQFGYMSCLHVILESSHLKWLPSFLESFPNLKSLTMVSYDDSEERIMNHFSFSHVPQCLLSSLEFVGLKVRIWGLAAEMELVRYFLENSALLKKLAPPLYYDAFQIQDDFVKKLLKIPRLSTKCEVVFL</sequence>
<dbReference type="PANTHER" id="PTHR31900:SF25">
    <property type="entry name" value="FBD DOMAIN-CONTAINING PROTEIN"/>
    <property type="match status" value="1"/>
</dbReference>